<dbReference type="Proteomes" id="UP000217216">
    <property type="component" value="Chromosome"/>
</dbReference>
<dbReference type="Pfam" id="PF01408">
    <property type="entry name" value="GFO_IDH_MocA"/>
    <property type="match status" value="1"/>
</dbReference>
<dbReference type="PANTHER" id="PTHR43377">
    <property type="entry name" value="BILIVERDIN REDUCTASE A"/>
    <property type="match status" value="1"/>
</dbReference>
<evidence type="ECO:0000313" key="4">
    <source>
        <dbReference type="EMBL" id="ASY11441.1"/>
    </source>
</evidence>
<dbReference type="Pfam" id="PF02894">
    <property type="entry name" value="GFO_IDH_MocA_C"/>
    <property type="match status" value="1"/>
</dbReference>
<dbReference type="InterPro" id="IPR000683">
    <property type="entry name" value="Gfo/Idh/MocA-like_OxRdtase_N"/>
</dbReference>
<accession>A0AAC9YRW0</accession>
<gene>
    <name evidence="4" type="ORF">A1s21155_00175</name>
</gene>
<dbReference type="InterPro" id="IPR051450">
    <property type="entry name" value="Gfo/Idh/MocA_Oxidoreductases"/>
</dbReference>
<dbReference type="RefSeq" id="WP_095695881.1">
    <property type="nucleotide sequence ID" value="NZ_CP016770.1"/>
</dbReference>
<evidence type="ECO:0000313" key="5">
    <source>
        <dbReference type="Proteomes" id="UP000217216"/>
    </source>
</evidence>
<name>A0AAC9YRW0_9ACTN</name>
<dbReference type="GeneID" id="300656559"/>
<evidence type="ECO:0000259" key="3">
    <source>
        <dbReference type="Pfam" id="PF02894"/>
    </source>
</evidence>
<dbReference type="EMBL" id="CP016770">
    <property type="protein sequence ID" value="ASY11441.1"/>
    <property type="molecule type" value="Genomic_DNA"/>
</dbReference>
<dbReference type="InterPro" id="IPR004104">
    <property type="entry name" value="Gfo/Idh/MocA-like_OxRdtase_C"/>
</dbReference>
<dbReference type="Gene3D" id="3.40.50.720">
    <property type="entry name" value="NAD(P)-binding Rossmann-like Domain"/>
    <property type="match status" value="1"/>
</dbReference>
<dbReference type="SUPFAM" id="SSF51735">
    <property type="entry name" value="NAD(P)-binding Rossmann-fold domains"/>
    <property type="match status" value="1"/>
</dbReference>
<dbReference type="PANTHER" id="PTHR43377:SF1">
    <property type="entry name" value="BILIVERDIN REDUCTASE A"/>
    <property type="match status" value="1"/>
</dbReference>
<proteinExistence type="inferred from homology"/>
<reference evidence="4 5" key="1">
    <citation type="submission" date="2016-07" db="EMBL/GenBank/DDBJ databases">
        <title>High microdiversification within the ubiquitous acI lineage of Actinobacteria.</title>
        <authorList>
            <person name="Neuenschwander S.M."/>
            <person name="Salcher M."/>
            <person name="Ghai R."/>
            <person name="Pernthaler J."/>
        </authorList>
    </citation>
    <scope>NUCLEOTIDE SEQUENCE [LARGE SCALE GENOMIC DNA]</scope>
    <source>
        <strain evidence="4">MMS-21-155</strain>
    </source>
</reference>
<dbReference type="Gene3D" id="3.30.360.10">
    <property type="entry name" value="Dihydrodipicolinate Reductase, domain 2"/>
    <property type="match status" value="1"/>
</dbReference>
<dbReference type="GO" id="GO:0000166">
    <property type="term" value="F:nucleotide binding"/>
    <property type="evidence" value="ECO:0007669"/>
    <property type="project" value="InterPro"/>
</dbReference>
<protein>
    <submittedName>
        <fullName evidence="4">Dehydrogenase</fullName>
    </submittedName>
</protein>
<dbReference type="AlphaFoldDB" id="A0AAC9YRW0"/>
<evidence type="ECO:0000256" key="1">
    <source>
        <dbReference type="ARBA" id="ARBA00010928"/>
    </source>
</evidence>
<dbReference type="InterPro" id="IPR036291">
    <property type="entry name" value="NAD(P)-bd_dom_sf"/>
</dbReference>
<keyword evidence="5" id="KW-1185">Reference proteome</keyword>
<evidence type="ECO:0000259" key="2">
    <source>
        <dbReference type="Pfam" id="PF01408"/>
    </source>
</evidence>
<dbReference type="SUPFAM" id="SSF55347">
    <property type="entry name" value="Glyceraldehyde-3-phosphate dehydrogenase-like, C-terminal domain"/>
    <property type="match status" value="1"/>
</dbReference>
<sequence>MNPNRILIVGTGSMGLRHFETARKLFPYADIAVYSESGRSSEFPRTLTSKSEVEVFNPEISAIANQASRHIETAIFLANLGSHLLIEKPISPDLEGISELIALQKRKNLKILVGYNLRYLPSFKIFQSLLKEETVGRVLDVRIEVGQLLETWRPGRDYRKTTSARRVDGGGVLRELSHEFDYLLEFFGFPLWVIASMGKVSDLEIDVEDIAHLILGMKNQDGAEFMATMNMDFIRRDKRRNCSVIGTDGTLEWDLLSGGILQRTSDSSELQVLQPNQENVSDTYIVEWVDLVNAIKLDVEPTNSIQNSIRTVEVIQACEKSQNQESKVQLTTITGVRHD</sequence>
<dbReference type="KEGG" id="plak:A1s21155_00175"/>
<comment type="similarity">
    <text evidence="1">Belongs to the Gfo/Idh/MocA family.</text>
</comment>
<organism evidence="4 5">
    <name type="scientific">Candidatus Planktophila dulcis</name>
    <dbReference type="NCBI Taxonomy" id="1884914"/>
    <lineage>
        <taxon>Bacteria</taxon>
        <taxon>Bacillati</taxon>
        <taxon>Actinomycetota</taxon>
        <taxon>Actinomycetes</taxon>
        <taxon>Candidatus Nanopelagicales</taxon>
        <taxon>Candidatus Nanopelagicaceae</taxon>
        <taxon>Candidatus Planktophila</taxon>
    </lineage>
</organism>
<feature type="domain" description="Gfo/Idh/MocA-like oxidoreductase N-terminal" evidence="2">
    <location>
        <begin position="5"/>
        <end position="115"/>
    </location>
</feature>
<feature type="domain" description="Gfo/Idh/MocA-like oxidoreductase C-terminal" evidence="3">
    <location>
        <begin position="129"/>
        <end position="330"/>
    </location>
</feature>